<reference evidence="2" key="1">
    <citation type="journal article" date="2014" name="Int. J. Syst. Evol. Microbiol.">
        <title>Complete genome sequence of Corynebacterium casei LMG S-19264T (=DSM 44701T), isolated from a smear-ripened cheese.</title>
        <authorList>
            <consortium name="US DOE Joint Genome Institute (JGI-PGF)"/>
            <person name="Walter F."/>
            <person name="Albersmeier A."/>
            <person name="Kalinowski J."/>
            <person name="Ruckert C."/>
        </authorList>
    </citation>
    <scope>NUCLEOTIDE SEQUENCE</scope>
    <source>
        <strain evidence="2">CGMCC 4.7312</strain>
    </source>
</reference>
<dbReference type="Proteomes" id="UP000608890">
    <property type="component" value="Unassembled WGS sequence"/>
</dbReference>
<organism evidence="2 3">
    <name type="scientific">Micromonospora sonchi</name>
    <dbReference type="NCBI Taxonomy" id="1763543"/>
    <lineage>
        <taxon>Bacteria</taxon>
        <taxon>Bacillati</taxon>
        <taxon>Actinomycetota</taxon>
        <taxon>Actinomycetes</taxon>
        <taxon>Micromonosporales</taxon>
        <taxon>Micromonosporaceae</taxon>
        <taxon>Micromonospora</taxon>
    </lineage>
</organism>
<evidence type="ECO:0000256" key="1">
    <source>
        <dbReference type="SAM" id="MobiDB-lite"/>
    </source>
</evidence>
<sequence length="169" mass="18445">MTQTTQLDRRLRHVPIRLADLVPPTFSRRPQPASDTPGAPAPPGLASAAGVLLLRPALARLPGPARGNTHRAGQRRTVVTGSATQARPHLPLRPLWLCRVCAAPWPCATARLALVAEYDHDRIALRVYLCAVLHEAVADLYRLHPDDGPDPATLFARFLGWVPHRQLGP</sequence>
<gene>
    <name evidence="2" type="ORF">GCM10011608_14110</name>
</gene>
<proteinExistence type="predicted"/>
<comment type="caution">
    <text evidence="2">The sequence shown here is derived from an EMBL/GenBank/DDBJ whole genome shotgun (WGS) entry which is preliminary data.</text>
</comment>
<dbReference type="EMBL" id="BMNB01000005">
    <property type="protein sequence ID" value="GGM30668.1"/>
    <property type="molecule type" value="Genomic_DNA"/>
</dbReference>
<dbReference type="AlphaFoldDB" id="A0A917TNM0"/>
<accession>A0A917TNM0</accession>
<evidence type="ECO:0000313" key="2">
    <source>
        <dbReference type="EMBL" id="GGM30668.1"/>
    </source>
</evidence>
<evidence type="ECO:0008006" key="4">
    <source>
        <dbReference type="Google" id="ProtNLM"/>
    </source>
</evidence>
<feature type="region of interest" description="Disordered" evidence="1">
    <location>
        <begin position="22"/>
        <end position="42"/>
    </location>
</feature>
<reference evidence="2" key="2">
    <citation type="submission" date="2020-09" db="EMBL/GenBank/DDBJ databases">
        <authorList>
            <person name="Sun Q."/>
            <person name="Zhou Y."/>
        </authorList>
    </citation>
    <scope>NUCLEOTIDE SEQUENCE</scope>
    <source>
        <strain evidence="2">CGMCC 4.7312</strain>
    </source>
</reference>
<evidence type="ECO:0000313" key="3">
    <source>
        <dbReference type="Proteomes" id="UP000608890"/>
    </source>
</evidence>
<name>A0A917TNM0_9ACTN</name>
<protein>
    <recommendedName>
        <fullName evidence="4">Flavin reductase</fullName>
    </recommendedName>
</protein>
<feature type="region of interest" description="Disordered" evidence="1">
    <location>
        <begin position="63"/>
        <end position="83"/>
    </location>
</feature>
<keyword evidence="3" id="KW-1185">Reference proteome</keyword>